<feature type="region of interest" description="Disordered" evidence="12">
    <location>
        <begin position="123"/>
        <end position="150"/>
    </location>
</feature>
<keyword evidence="4 11" id="KW-0812">Transmembrane</keyword>
<feature type="transmembrane region" description="Helical" evidence="11">
    <location>
        <begin position="23"/>
        <end position="45"/>
    </location>
</feature>
<feature type="compositionally biased region" description="Polar residues" evidence="12">
    <location>
        <begin position="132"/>
        <end position="143"/>
    </location>
</feature>
<evidence type="ECO:0000256" key="8">
    <source>
        <dbReference type="ARBA" id="ARBA00022989"/>
    </source>
</evidence>
<comment type="subunit">
    <text evidence="11">The system is composed of three essential subunits: KdpA, KdpB and KdpC.</text>
</comment>
<keyword evidence="1 11" id="KW-0813">Transport</keyword>
<evidence type="ECO:0000256" key="2">
    <source>
        <dbReference type="ARBA" id="ARBA00022475"/>
    </source>
</evidence>
<evidence type="ECO:0000256" key="3">
    <source>
        <dbReference type="ARBA" id="ARBA00022538"/>
    </source>
</evidence>
<dbReference type="InterPro" id="IPR003820">
    <property type="entry name" value="KdpC"/>
</dbReference>
<dbReference type="NCBIfam" id="NF001454">
    <property type="entry name" value="PRK00315.1"/>
    <property type="match status" value="1"/>
</dbReference>
<evidence type="ECO:0000256" key="12">
    <source>
        <dbReference type="SAM" id="MobiDB-lite"/>
    </source>
</evidence>
<dbReference type="PANTHER" id="PTHR30042:SF2">
    <property type="entry name" value="POTASSIUM-TRANSPORTING ATPASE KDPC SUBUNIT"/>
    <property type="match status" value="1"/>
</dbReference>
<dbReference type="Pfam" id="PF02669">
    <property type="entry name" value="KdpC"/>
    <property type="match status" value="1"/>
</dbReference>
<dbReference type="HAMAP" id="MF_00276">
    <property type="entry name" value="KdpC"/>
    <property type="match status" value="1"/>
</dbReference>
<name>A0ABW4KN17_9BURK</name>
<keyword evidence="9 11" id="KW-0406">Ion transport</keyword>
<evidence type="ECO:0000256" key="6">
    <source>
        <dbReference type="ARBA" id="ARBA00022840"/>
    </source>
</evidence>
<keyword evidence="8 11" id="KW-1133">Transmembrane helix</keyword>
<evidence type="ECO:0000256" key="11">
    <source>
        <dbReference type="HAMAP-Rule" id="MF_00276"/>
    </source>
</evidence>
<keyword evidence="3 11" id="KW-0633">Potassium transport</keyword>
<evidence type="ECO:0000256" key="5">
    <source>
        <dbReference type="ARBA" id="ARBA00022741"/>
    </source>
</evidence>
<reference evidence="14" key="1">
    <citation type="journal article" date="2019" name="Int. J. Syst. Evol. Microbiol.">
        <title>The Global Catalogue of Microorganisms (GCM) 10K type strain sequencing project: providing services to taxonomists for standard genome sequencing and annotation.</title>
        <authorList>
            <consortium name="The Broad Institute Genomics Platform"/>
            <consortium name="The Broad Institute Genome Sequencing Center for Infectious Disease"/>
            <person name="Wu L."/>
            <person name="Ma J."/>
        </authorList>
    </citation>
    <scope>NUCLEOTIDE SEQUENCE [LARGE SCALE GENOMIC DNA]</scope>
    <source>
        <strain evidence="14">LMG 29247</strain>
    </source>
</reference>
<evidence type="ECO:0000256" key="9">
    <source>
        <dbReference type="ARBA" id="ARBA00023065"/>
    </source>
</evidence>
<comment type="caution">
    <text evidence="13">The sequence shown here is derived from an EMBL/GenBank/DDBJ whole genome shotgun (WGS) entry which is preliminary data.</text>
</comment>
<keyword evidence="5 11" id="KW-0547">Nucleotide-binding</keyword>
<dbReference type="PANTHER" id="PTHR30042">
    <property type="entry name" value="POTASSIUM-TRANSPORTING ATPASE C CHAIN"/>
    <property type="match status" value="1"/>
</dbReference>
<comment type="subcellular location">
    <subcellularLocation>
        <location evidence="11">Cell membrane</location>
        <topology evidence="11">Single-pass membrane protein</topology>
    </subcellularLocation>
</comment>
<dbReference type="EMBL" id="JBHUEJ010000004">
    <property type="protein sequence ID" value="MFD1709365.1"/>
    <property type="molecule type" value="Genomic_DNA"/>
</dbReference>
<comment type="function">
    <text evidence="11">Part of the high-affinity ATP-driven potassium transport (or Kdp) system, which catalyzes the hydrolysis of ATP coupled with the electrogenic transport of potassium into the cytoplasm. This subunit acts as a catalytic chaperone that increases the ATP-binding affinity of the ATP-hydrolyzing subunit KdpB by the formation of a transient KdpB/KdpC/ATP ternary complex.</text>
</comment>
<proteinExistence type="inferred from homology"/>
<keyword evidence="2 11" id="KW-1003">Cell membrane</keyword>
<evidence type="ECO:0000256" key="4">
    <source>
        <dbReference type="ARBA" id="ARBA00022692"/>
    </source>
</evidence>
<comment type="similarity">
    <text evidence="11">Belongs to the KdpC family.</text>
</comment>
<evidence type="ECO:0000256" key="1">
    <source>
        <dbReference type="ARBA" id="ARBA00022448"/>
    </source>
</evidence>
<organism evidence="13 14">
    <name type="scientific">Ottowia flava</name>
    <dbReference type="NCBI Taxonomy" id="2675430"/>
    <lineage>
        <taxon>Bacteria</taxon>
        <taxon>Pseudomonadati</taxon>
        <taxon>Pseudomonadota</taxon>
        <taxon>Betaproteobacteria</taxon>
        <taxon>Burkholderiales</taxon>
        <taxon>Comamonadaceae</taxon>
        <taxon>Ottowia</taxon>
    </lineage>
</organism>
<sequence>MAHTEITPPASAPARSALDDHGALRGALGLAVVTLAGFGFLYSLAGVGVGQALFPATANGSVIQHDGRVVGSALVAQPFANERYFQPRPSAADFNPMALGGSNQARTNPEMRQRLAETRAAVAQREKVDPSTVPNELVTSSGSGIDPHITPEGAAVQVGRVARSRGLLPSDVERLVAEHTEPRQTGVLGQARVNVLLLNLALDAASESQPSGTPDR</sequence>
<dbReference type="Proteomes" id="UP001597304">
    <property type="component" value="Unassembled WGS sequence"/>
</dbReference>
<evidence type="ECO:0000256" key="10">
    <source>
        <dbReference type="ARBA" id="ARBA00023136"/>
    </source>
</evidence>
<gene>
    <name evidence="11 13" type="primary">kdpC</name>
    <name evidence="13" type="ORF">ACFSF0_01985</name>
</gene>
<evidence type="ECO:0000313" key="14">
    <source>
        <dbReference type="Proteomes" id="UP001597304"/>
    </source>
</evidence>
<protein>
    <recommendedName>
        <fullName evidence="11">Potassium-transporting ATPase KdpC subunit</fullName>
    </recommendedName>
    <alternativeName>
        <fullName evidence="11">ATP phosphohydrolase [potassium-transporting] C chain</fullName>
    </alternativeName>
    <alternativeName>
        <fullName evidence="11">Potassium-binding and translocating subunit C</fullName>
    </alternativeName>
    <alternativeName>
        <fullName evidence="11">Potassium-translocating ATPase C chain</fullName>
    </alternativeName>
</protein>
<accession>A0ABW4KN17</accession>
<keyword evidence="10 11" id="KW-0472">Membrane</keyword>
<keyword evidence="7 11" id="KW-0630">Potassium</keyword>
<evidence type="ECO:0000313" key="13">
    <source>
        <dbReference type="EMBL" id="MFD1709365.1"/>
    </source>
</evidence>
<dbReference type="NCBIfam" id="TIGR00681">
    <property type="entry name" value="kdpC"/>
    <property type="match status" value="1"/>
</dbReference>
<dbReference type="PIRSF" id="PIRSF001296">
    <property type="entry name" value="K_ATPase_KdpC"/>
    <property type="match status" value="1"/>
</dbReference>
<dbReference type="RefSeq" id="WP_147912808.1">
    <property type="nucleotide sequence ID" value="NZ_JBHUEJ010000004.1"/>
</dbReference>
<keyword evidence="14" id="KW-1185">Reference proteome</keyword>
<evidence type="ECO:0000256" key="7">
    <source>
        <dbReference type="ARBA" id="ARBA00022958"/>
    </source>
</evidence>
<keyword evidence="6 11" id="KW-0067">ATP-binding</keyword>